<dbReference type="PANTHER" id="PTHR11452:SF42">
    <property type="entry name" value="ALPHA-GALACTOSIDASE"/>
    <property type="match status" value="1"/>
</dbReference>
<evidence type="ECO:0000256" key="2">
    <source>
        <dbReference type="ARBA" id="ARBA00022729"/>
    </source>
</evidence>
<dbReference type="eggNOG" id="COG1501">
    <property type="taxonomic scope" value="Bacteria"/>
</dbReference>
<dbReference type="Pfam" id="PF16499">
    <property type="entry name" value="Melibiase_2"/>
    <property type="match status" value="2"/>
</dbReference>
<dbReference type="PANTHER" id="PTHR11452">
    <property type="entry name" value="ALPHA-GALACTOSIDASE/ALPHA-N-ACETYLGALACTOSAMINIDASE"/>
    <property type="match status" value="1"/>
</dbReference>
<dbReference type="RefSeq" id="WP_025226953.1">
    <property type="nucleotide sequence ID" value="NZ_CP007139.1"/>
</dbReference>
<dbReference type="InterPro" id="IPR041233">
    <property type="entry name" value="Melibiase_C"/>
</dbReference>
<evidence type="ECO:0000256" key="4">
    <source>
        <dbReference type="ARBA" id="ARBA00023295"/>
    </source>
</evidence>
<evidence type="ECO:0000313" key="7">
    <source>
        <dbReference type="EMBL" id="AIE84408.1"/>
    </source>
</evidence>
<keyword evidence="4 5" id="KW-0326">Glycosidase</keyword>
<reference evidence="7 8" key="1">
    <citation type="journal article" date="2014" name="PLoS ONE">
        <title>The first complete genome sequence of the class fimbriimonadia in the phylum armatimonadetes.</title>
        <authorList>
            <person name="Hu Z.Y."/>
            <person name="Wang Y.Z."/>
            <person name="Im W.T."/>
            <person name="Wang S.Y."/>
            <person name="Zhao G.P."/>
            <person name="Zheng H.J."/>
            <person name="Quan Z.X."/>
        </authorList>
    </citation>
    <scope>NUCLEOTIDE SEQUENCE [LARGE SCALE GENOMIC DNA]</scope>
    <source>
        <strain evidence="7">Gsoil 348</strain>
    </source>
</reference>
<keyword evidence="3 5" id="KW-0378">Hydrolase</keyword>
<evidence type="ECO:0000313" key="8">
    <source>
        <dbReference type="Proteomes" id="UP000027982"/>
    </source>
</evidence>
<proteinExistence type="inferred from homology"/>
<dbReference type="SUPFAM" id="SSF51445">
    <property type="entry name" value="(Trans)glycosidases"/>
    <property type="match status" value="1"/>
</dbReference>
<organism evidence="7 8">
    <name type="scientific">Fimbriimonas ginsengisoli Gsoil 348</name>
    <dbReference type="NCBI Taxonomy" id="661478"/>
    <lineage>
        <taxon>Bacteria</taxon>
        <taxon>Bacillati</taxon>
        <taxon>Armatimonadota</taxon>
        <taxon>Fimbriimonadia</taxon>
        <taxon>Fimbriimonadales</taxon>
        <taxon>Fimbriimonadaceae</taxon>
        <taxon>Fimbriimonas</taxon>
    </lineage>
</organism>
<dbReference type="Gene3D" id="3.20.20.70">
    <property type="entry name" value="Aldolase class I"/>
    <property type="match status" value="1"/>
</dbReference>
<feature type="domain" description="Alpha galactosidase C-terminal" evidence="6">
    <location>
        <begin position="378"/>
        <end position="437"/>
    </location>
</feature>
<dbReference type="InterPro" id="IPR013780">
    <property type="entry name" value="Glyco_hydro_b"/>
</dbReference>
<dbReference type="Pfam" id="PF17801">
    <property type="entry name" value="Melibiase_C"/>
    <property type="match status" value="1"/>
</dbReference>
<name>A0A068NLF9_FIMGI</name>
<comment type="similarity">
    <text evidence="1 5">Belongs to the glycosyl hydrolase 27 family.</text>
</comment>
<dbReference type="OrthoDB" id="9807519at2"/>
<dbReference type="EMBL" id="CP007139">
    <property type="protein sequence ID" value="AIE84408.1"/>
    <property type="molecule type" value="Genomic_DNA"/>
</dbReference>
<dbReference type="InterPro" id="IPR017853">
    <property type="entry name" value="GH"/>
</dbReference>
<evidence type="ECO:0000256" key="1">
    <source>
        <dbReference type="ARBA" id="ARBA00009743"/>
    </source>
</evidence>
<evidence type="ECO:0000259" key="6">
    <source>
        <dbReference type="Pfam" id="PF17801"/>
    </source>
</evidence>
<keyword evidence="2" id="KW-0732">Signal</keyword>
<dbReference type="AlphaFoldDB" id="A0A068NLF9"/>
<dbReference type="GO" id="GO:0005975">
    <property type="term" value="P:carbohydrate metabolic process"/>
    <property type="evidence" value="ECO:0007669"/>
    <property type="project" value="InterPro"/>
</dbReference>
<dbReference type="GO" id="GO:0004557">
    <property type="term" value="F:alpha-galactosidase activity"/>
    <property type="evidence" value="ECO:0007669"/>
    <property type="project" value="UniProtKB-EC"/>
</dbReference>
<dbReference type="Gene3D" id="2.60.40.1180">
    <property type="entry name" value="Golgi alpha-mannosidase II"/>
    <property type="match status" value="1"/>
</dbReference>
<dbReference type="EC" id="3.2.1.22" evidence="5"/>
<dbReference type="SUPFAM" id="SSF51011">
    <property type="entry name" value="Glycosyl hydrolase domain"/>
    <property type="match status" value="1"/>
</dbReference>
<dbReference type="Proteomes" id="UP000027982">
    <property type="component" value="Chromosome"/>
</dbReference>
<sequence length="441" mass="49724">MIFSSLLPLIALLGSGTTGKADQPNYWSWAKTPPMGWNSWDGFATTVTEAQTRAHIDVMAEKLKRFGWQYVVVDIQWYEPNATGFDYRQGAKLEMDGFGRLQPALNKFPSAADGKGFKALADYAHHRGLKFGVHLMRGIPRQAVESKTPVKGTSFTAADIADRKSVCPWNGDMYGVDMTKPGAQAYYDSVFRQFADWGIDFVKVDDLSRPYHLPEIEAIRTAIDRSKRRIVFSTSPGETPLSAGEHVQNHANMWRISDDFWDNWPSLLDQFRRLRDWTPYRAPGHFPDADMLPIGMIQMGRSKTRFTPDEQITLMTLWSIARSPLMIGADLTKLDDFTLSLLTNPEVIRVDQASTNNRELFHRDGVFGWIADVPGSADKYLALFNTQTTGRVSVSLQELGLGGRVRVRDLWQRRDLGLAEREFAPTIASHGAGLYRLRSAK</sequence>
<accession>A0A068NLF9</accession>
<comment type="catalytic activity">
    <reaction evidence="5">
        <text>Hydrolysis of terminal, non-reducing alpha-D-galactose residues in alpha-D-galactosides, including galactose oligosaccharides, galactomannans and galactolipids.</text>
        <dbReference type="EC" id="3.2.1.22"/>
    </reaction>
</comment>
<keyword evidence="5" id="KW-1015">Disulfide bond</keyword>
<dbReference type="STRING" id="661478.OP10G_1040"/>
<gene>
    <name evidence="7" type="ORF">OP10G_1040</name>
</gene>
<dbReference type="InterPro" id="IPR013785">
    <property type="entry name" value="Aldolase_TIM"/>
</dbReference>
<evidence type="ECO:0000256" key="5">
    <source>
        <dbReference type="RuleBase" id="RU361168"/>
    </source>
</evidence>
<dbReference type="CDD" id="cd14792">
    <property type="entry name" value="GH27"/>
    <property type="match status" value="1"/>
</dbReference>
<protein>
    <recommendedName>
        <fullName evidence="5">Alpha-galactosidase</fullName>
        <ecNumber evidence="5">3.2.1.22</ecNumber>
    </recommendedName>
    <alternativeName>
        <fullName evidence="5">Melibiase</fullName>
    </alternativeName>
</protein>
<keyword evidence="8" id="KW-1185">Reference proteome</keyword>
<dbReference type="KEGG" id="fgi:OP10G_1040"/>
<dbReference type="HOGENOM" id="CLU_013093_5_0_0"/>
<dbReference type="PRINTS" id="PR00740">
    <property type="entry name" value="GLHYDRLASE27"/>
</dbReference>
<evidence type="ECO:0000256" key="3">
    <source>
        <dbReference type="ARBA" id="ARBA00022801"/>
    </source>
</evidence>
<dbReference type="InterPro" id="IPR002241">
    <property type="entry name" value="Glyco_hydro_27"/>
</dbReference>